<dbReference type="Proteomes" id="UP000078486">
    <property type="component" value="Unassembled WGS sequence"/>
</dbReference>
<evidence type="ECO:0008006" key="3">
    <source>
        <dbReference type="Google" id="ProtNLM"/>
    </source>
</evidence>
<dbReference type="AlphaFoldDB" id="A0A178IL81"/>
<sequence>MKYETYGEYDPRAVAQTHPAFLTVWSALGSYHDDLVLLGGLVPHYICKHPTGDAALPHPATLDVDFGVALGATAGQYGTLSSDLRAQGFRPSEKQRGRFEKACGGFTLYVDFLVEDGDSPRGTRMVDDVSASVMPGVVRALATARQIPIEGADLFGARQKMTARVCDAGAFLVLKLRAFLHRQQGKDVFDLLYTLLHYDGGTQAAVESFARESKAKNPAFADARTALEELFGDESGPAPIKAAHFVFGAPRTSDTDDIRLRRLQVQQDTQFAGRMLLQAIES</sequence>
<comment type="caution">
    <text evidence="1">The sequence shown here is derived from an EMBL/GenBank/DDBJ whole genome shotgun (WGS) entry which is preliminary data.</text>
</comment>
<keyword evidence="2" id="KW-1185">Reference proteome</keyword>
<reference evidence="1 2" key="1">
    <citation type="submission" date="2016-01" db="EMBL/GenBank/DDBJ databases">
        <title>High potential of lignocellulose degradation of a new Verrucomicrobia species.</title>
        <authorList>
            <person name="Wang Y."/>
            <person name="Shi Y."/>
            <person name="Qiu Z."/>
            <person name="Liu S."/>
            <person name="Yang H."/>
        </authorList>
    </citation>
    <scope>NUCLEOTIDE SEQUENCE [LARGE SCALE GENOMIC DNA]</scope>
    <source>
        <strain evidence="1 2">TSB47</strain>
    </source>
</reference>
<proteinExistence type="predicted"/>
<dbReference type="EMBL" id="LRRQ01000075">
    <property type="protein sequence ID" value="OAM90025.1"/>
    <property type="molecule type" value="Genomic_DNA"/>
</dbReference>
<name>A0A178IL81_9BACT</name>
<organism evidence="1 2">
    <name type="scientific">Termitidicoccus mucosus</name>
    <dbReference type="NCBI Taxonomy" id="1184151"/>
    <lineage>
        <taxon>Bacteria</taxon>
        <taxon>Pseudomonadati</taxon>
        <taxon>Verrucomicrobiota</taxon>
        <taxon>Opitutia</taxon>
        <taxon>Opitutales</taxon>
        <taxon>Opitutaceae</taxon>
        <taxon>Termitidicoccus</taxon>
    </lineage>
</organism>
<accession>A0A178IL81</accession>
<dbReference type="RefSeq" id="WP_068770062.1">
    <property type="nucleotide sequence ID" value="NZ_CP109796.1"/>
</dbReference>
<evidence type="ECO:0000313" key="2">
    <source>
        <dbReference type="Proteomes" id="UP000078486"/>
    </source>
</evidence>
<dbReference type="OrthoDB" id="6932697at2"/>
<evidence type="ECO:0000313" key="1">
    <source>
        <dbReference type="EMBL" id="OAM90025.1"/>
    </source>
</evidence>
<gene>
    <name evidence="1" type="ORF">AW736_09540</name>
</gene>
<protein>
    <recommendedName>
        <fullName evidence="3">Nucleotidyltransferase</fullName>
    </recommendedName>
</protein>